<name>A0A7V0T5R7_UNCW3</name>
<evidence type="ECO:0000259" key="2">
    <source>
        <dbReference type="PROSITE" id="PS51746"/>
    </source>
</evidence>
<comment type="caution">
    <text evidence="3">The sequence shown here is derived from an EMBL/GenBank/DDBJ whole genome shotgun (WGS) entry which is preliminary data.</text>
</comment>
<sequence length="298" mass="32185">MRVRVEALSDVGRVRPGNEDACLTEKEARLVAVCDGMGGHAKGEVASAMAVETLRRLALERPLKVLDSALPTADGIPSAAAELVAAVRLAHARIYATATALTDHHGMGTTVAAVRFGNDGSLAVVNVGDSRVYRFRDGTLSQLTRDHTFVSDLLEDNEITEEQARSFGQKNVLSRSLGTAPSVKVDLRLDTALTGDLYLLCTDGLTGPLDDARSPGWPPVTAKTCRAWPGNWSKRRTAGAGRTTSPSCWRMSRSRRWSNRRHRSSWNSPIPMSSSGCARRRSGGCSRCRPRSRSDCPG</sequence>
<dbReference type="AlphaFoldDB" id="A0A7V0T5R7"/>
<dbReference type="Proteomes" id="UP000885672">
    <property type="component" value="Unassembled WGS sequence"/>
</dbReference>
<dbReference type="InterPro" id="IPR015655">
    <property type="entry name" value="PP2C"/>
</dbReference>
<feature type="compositionally biased region" description="Low complexity" evidence="1">
    <location>
        <begin position="265"/>
        <end position="287"/>
    </location>
</feature>
<dbReference type="CDD" id="cd00143">
    <property type="entry name" value="PP2Cc"/>
    <property type="match status" value="1"/>
</dbReference>
<dbReference type="SMART" id="SM00331">
    <property type="entry name" value="PP2C_SIG"/>
    <property type="match status" value="1"/>
</dbReference>
<dbReference type="PANTHER" id="PTHR13832">
    <property type="entry name" value="PROTEIN PHOSPHATASE 2C"/>
    <property type="match status" value="1"/>
</dbReference>
<gene>
    <name evidence="3" type="ORF">ENN51_04075</name>
</gene>
<proteinExistence type="predicted"/>
<feature type="domain" description="PPM-type phosphatase" evidence="2">
    <location>
        <begin position="2"/>
        <end position="298"/>
    </location>
</feature>
<dbReference type="PROSITE" id="PS51746">
    <property type="entry name" value="PPM_2"/>
    <property type="match status" value="1"/>
</dbReference>
<dbReference type="Gene3D" id="3.60.40.10">
    <property type="entry name" value="PPM-type phosphatase domain"/>
    <property type="match status" value="1"/>
</dbReference>
<feature type="region of interest" description="Disordered" evidence="1">
    <location>
        <begin position="260"/>
        <end position="298"/>
    </location>
</feature>
<evidence type="ECO:0000256" key="1">
    <source>
        <dbReference type="SAM" id="MobiDB-lite"/>
    </source>
</evidence>
<dbReference type="InterPro" id="IPR036457">
    <property type="entry name" value="PPM-type-like_dom_sf"/>
</dbReference>
<accession>A0A7V0T5R7</accession>
<dbReference type="GO" id="GO:0004722">
    <property type="term" value="F:protein serine/threonine phosphatase activity"/>
    <property type="evidence" value="ECO:0007669"/>
    <property type="project" value="InterPro"/>
</dbReference>
<dbReference type="SUPFAM" id="SSF81606">
    <property type="entry name" value="PP2C-like"/>
    <property type="match status" value="1"/>
</dbReference>
<dbReference type="EMBL" id="DSBX01000154">
    <property type="protein sequence ID" value="HDQ99446.1"/>
    <property type="molecule type" value="Genomic_DNA"/>
</dbReference>
<dbReference type="SMART" id="SM00332">
    <property type="entry name" value="PP2Cc"/>
    <property type="match status" value="1"/>
</dbReference>
<evidence type="ECO:0000313" key="3">
    <source>
        <dbReference type="EMBL" id="HDQ99446.1"/>
    </source>
</evidence>
<protein>
    <submittedName>
        <fullName evidence="3">Serine/threonine-protein phosphatase</fullName>
    </submittedName>
</protein>
<reference evidence="3" key="1">
    <citation type="journal article" date="2020" name="mSystems">
        <title>Genome- and Community-Level Interaction Insights into Carbon Utilization and Element Cycling Functions of Hydrothermarchaeota in Hydrothermal Sediment.</title>
        <authorList>
            <person name="Zhou Z."/>
            <person name="Liu Y."/>
            <person name="Xu W."/>
            <person name="Pan J."/>
            <person name="Luo Z.H."/>
            <person name="Li M."/>
        </authorList>
    </citation>
    <scope>NUCLEOTIDE SEQUENCE [LARGE SCALE GENOMIC DNA]</scope>
    <source>
        <strain evidence="3">SpSt-1182</strain>
    </source>
</reference>
<dbReference type="InterPro" id="IPR001932">
    <property type="entry name" value="PPM-type_phosphatase-like_dom"/>
</dbReference>
<organism evidence="3">
    <name type="scientific">candidate division WOR-3 bacterium</name>
    <dbReference type="NCBI Taxonomy" id="2052148"/>
    <lineage>
        <taxon>Bacteria</taxon>
        <taxon>Bacteria division WOR-3</taxon>
    </lineage>
</organism>
<dbReference type="PANTHER" id="PTHR13832:SF827">
    <property type="entry name" value="PROTEIN PHOSPHATASE 1L"/>
    <property type="match status" value="1"/>
</dbReference>
<dbReference type="Pfam" id="PF13672">
    <property type="entry name" value="PP2C_2"/>
    <property type="match status" value="1"/>
</dbReference>